<protein>
    <submittedName>
        <fullName evidence="3">Type II/IV secretion system ATPase subunit</fullName>
    </submittedName>
</protein>
<sequence>MAEMIISDSLEVAQGRNPHLKAYLDRYRANTQRTPTFIPVPDNSLRDLASIDIIYPVGDPIFIHINLDEFGEKTYTPIEPNLTDEEDHFMDEVLNLILAVAADYPPPENDEVLESNLDEIYKKKVSLGTANKIKGTSATVTPELNSRLLYNLKKNVMGLGPIEPLIMDSNIEDISGIGAFDIFIVHKIFGTLRTRITFGNNDKLSLYSKRLSERVGRPVSDKTPIVDATLPDGSRLSIVYSSDVSARGPSFTIRKFADIPISMVQLVKYNTLSAEEAAYLWLALEYGQSIFVCGETASGKTTVINAMIPFIRPESKIFSAEDTPEIRAPQPAWQQLVTRERGAEDSRVTLYDLLRTALRSRPNYIIVGEIRGAEGAMAFQAMQTGHPVLSTFHASSVKKMIQRFTGTPINIPVTFMDNLNIALIQQAVYVNGRFLRRTTSINEIEGYFEELGGVSTKQVFQWDPTTDQHVFRGLNNSYILEKRIAQTAGMRDPKAIYDELFKRTRIIEGLIRKNVNSYYDVFNITKTFYIKGEGAISALYG</sequence>
<accession>A0AAX4NED2</accession>
<dbReference type="GeneID" id="95967131"/>
<dbReference type="KEGG" id="omr:OXIME_000406"/>
<organism evidence="3 4">
    <name type="scientific">Oxyplasma meridianum</name>
    <dbReference type="NCBI Taxonomy" id="3073602"/>
    <lineage>
        <taxon>Archaea</taxon>
        <taxon>Methanobacteriati</taxon>
        <taxon>Thermoplasmatota</taxon>
        <taxon>Thermoplasmata</taxon>
        <taxon>Thermoplasmatales</taxon>
        <taxon>Thermoplasmataceae</taxon>
        <taxon>Oxyplasma</taxon>
    </lineage>
</organism>
<keyword evidence="4" id="KW-1185">Reference proteome</keyword>
<dbReference type="InterPro" id="IPR027417">
    <property type="entry name" value="P-loop_NTPase"/>
</dbReference>
<dbReference type="PANTHER" id="PTHR30486:SF14">
    <property type="entry name" value="FLAGELLA ACCESSORY PROTEIN I"/>
    <property type="match status" value="1"/>
</dbReference>
<evidence type="ECO:0000313" key="3">
    <source>
        <dbReference type="EMBL" id="WYX99861.1"/>
    </source>
</evidence>
<dbReference type="FunFam" id="3.40.50.300:FF:002252">
    <property type="entry name" value="Type IV secretion system protein"/>
    <property type="match status" value="1"/>
</dbReference>
<dbReference type="SUPFAM" id="SSF52540">
    <property type="entry name" value="P-loop containing nucleoside triphosphate hydrolases"/>
    <property type="match status" value="1"/>
</dbReference>
<dbReference type="Proteomes" id="UP001451606">
    <property type="component" value="Chromosome"/>
</dbReference>
<dbReference type="Gene3D" id="3.30.450.370">
    <property type="match status" value="1"/>
</dbReference>
<proteinExistence type="inferred from homology"/>
<dbReference type="InterPro" id="IPR001482">
    <property type="entry name" value="T2SS/T4SS_dom"/>
</dbReference>
<dbReference type="EMBL" id="CP133772">
    <property type="protein sequence ID" value="WYX99861.1"/>
    <property type="molecule type" value="Genomic_DNA"/>
</dbReference>
<name>A0AAX4NED2_9ARCH</name>
<evidence type="ECO:0000313" key="4">
    <source>
        <dbReference type="Proteomes" id="UP001451606"/>
    </source>
</evidence>
<dbReference type="Pfam" id="PF00437">
    <property type="entry name" value="T2SSE"/>
    <property type="match status" value="1"/>
</dbReference>
<dbReference type="RefSeq" id="WP_393971820.1">
    <property type="nucleotide sequence ID" value="NZ_CP133772.1"/>
</dbReference>
<gene>
    <name evidence="3" type="ORF">OXIME_000406</name>
</gene>
<evidence type="ECO:0000256" key="1">
    <source>
        <dbReference type="ARBA" id="ARBA00006611"/>
    </source>
</evidence>
<dbReference type="GO" id="GO:0016887">
    <property type="term" value="F:ATP hydrolysis activity"/>
    <property type="evidence" value="ECO:0007669"/>
    <property type="project" value="InterPro"/>
</dbReference>
<feature type="domain" description="Bacterial type II secretion system protein E" evidence="2">
    <location>
        <begin position="158"/>
        <end position="406"/>
    </location>
</feature>
<dbReference type="PANTHER" id="PTHR30486">
    <property type="entry name" value="TWITCHING MOTILITY PROTEIN PILT"/>
    <property type="match status" value="1"/>
</dbReference>
<dbReference type="AlphaFoldDB" id="A0AAX4NED2"/>
<reference evidence="3 4" key="1">
    <citation type="submission" date="2023-09" db="EMBL/GenBank/DDBJ databases">
        <authorList>
            <person name="Golyshina O.V."/>
            <person name="Lunev E.A."/>
            <person name="Bargiela R."/>
            <person name="Gaines M.C."/>
            <person name="Daum B."/>
            <person name="Bale N.J."/>
            <person name="Koenen M."/>
            <person name="Sinninghe Damst J.S."/>
            <person name="Yakimov M."/>
            <person name="Golyshin P.N."/>
        </authorList>
    </citation>
    <scope>NUCLEOTIDE SEQUENCE [LARGE SCALE GENOMIC DNA]</scope>
    <source>
        <strain evidence="3 4">M1</strain>
    </source>
</reference>
<dbReference type="Gene3D" id="1.10.390.40">
    <property type="match status" value="1"/>
</dbReference>
<dbReference type="InterPro" id="IPR050921">
    <property type="entry name" value="T4SS_GSP_E_ATPase"/>
</dbReference>
<dbReference type="Gene3D" id="3.40.50.300">
    <property type="entry name" value="P-loop containing nucleotide triphosphate hydrolases"/>
    <property type="match status" value="1"/>
</dbReference>
<comment type="similarity">
    <text evidence="1">Belongs to the GSP E family.</text>
</comment>
<dbReference type="CDD" id="cd01130">
    <property type="entry name" value="VirB11-like_ATPase"/>
    <property type="match status" value="1"/>
</dbReference>
<evidence type="ECO:0000259" key="2">
    <source>
        <dbReference type="Pfam" id="PF00437"/>
    </source>
</evidence>